<evidence type="ECO:0000259" key="3">
    <source>
        <dbReference type="PROSITE" id="PS50110"/>
    </source>
</evidence>
<keyword evidence="1 2" id="KW-0597">Phosphoprotein</keyword>
<evidence type="ECO:0000313" key="4">
    <source>
        <dbReference type="EMBL" id="SIN89447.1"/>
    </source>
</evidence>
<sequence>MLTNRQSRMHSILLVDDDPDMLAAWQAILVHEGYAVCCARNGLEALDHLKVRIPDLVITDWMMPLMGGAELCRQLKAHPELGHLPILVHSAAPPRAEEVQTWNACLQKPAPMQMFLTTVEGLCKGDRS</sequence>
<evidence type="ECO:0000256" key="1">
    <source>
        <dbReference type="ARBA" id="ARBA00022553"/>
    </source>
</evidence>
<dbReference type="PROSITE" id="PS50110">
    <property type="entry name" value="RESPONSE_REGULATORY"/>
    <property type="match status" value="1"/>
</dbReference>
<proteinExistence type="predicted"/>
<dbReference type="PANTHER" id="PTHR44591">
    <property type="entry name" value="STRESS RESPONSE REGULATOR PROTEIN 1"/>
    <property type="match status" value="1"/>
</dbReference>
<organism evidence="4 5">
    <name type="scientific">Paraburkholderia phenazinium</name>
    <dbReference type="NCBI Taxonomy" id="60549"/>
    <lineage>
        <taxon>Bacteria</taxon>
        <taxon>Pseudomonadati</taxon>
        <taxon>Pseudomonadota</taxon>
        <taxon>Betaproteobacteria</taxon>
        <taxon>Burkholderiales</taxon>
        <taxon>Burkholderiaceae</taxon>
        <taxon>Paraburkholderia</taxon>
    </lineage>
</organism>
<dbReference type="InterPro" id="IPR001789">
    <property type="entry name" value="Sig_transdc_resp-reg_receiver"/>
</dbReference>
<dbReference type="Gene3D" id="3.40.50.2300">
    <property type="match status" value="1"/>
</dbReference>
<evidence type="ECO:0000256" key="2">
    <source>
        <dbReference type="PROSITE-ProRule" id="PRU00169"/>
    </source>
</evidence>
<dbReference type="AlphaFoldDB" id="A0A1N6F2J9"/>
<accession>A0A1N6F2J9</accession>
<dbReference type="SMART" id="SM00448">
    <property type="entry name" value="REC"/>
    <property type="match status" value="1"/>
</dbReference>
<dbReference type="EMBL" id="FSRM01000001">
    <property type="protein sequence ID" value="SIN89447.1"/>
    <property type="molecule type" value="Genomic_DNA"/>
</dbReference>
<protein>
    <submittedName>
        <fullName evidence="4">Response regulator receiver domain-containing protein</fullName>
    </submittedName>
</protein>
<dbReference type="Proteomes" id="UP000184693">
    <property type="component" value="Unassembled WGS sequence"/>
</dbReference>
<dbReference type="Pfam" id="PF00072">
    <property type="entry name" value="Response_reg"/>
    <property type="match status" value="1"/>
</dbReference>
<evidence type="ECO:0000313" key="5">
    <source>
        <dbReference type="Proteomes" id="UP000184693"/>
    </source>
</evidence>
<dbReference type="GO" id="GO:0000160">
    <property type="term" value="P:phosphorelay signal transduction system"/>
    <property type="evidence" value="ECO:0007669"/>
    <property type="project" value="InterPro"/>
</dbReference>
<gene>
    <name evidence="4" type="ORF">SAMN05444168_1193</name>
</gene>
<dbReference type="PANTHER" id="PTHR44591:SF3">
    <property type="entry name" value="RESPONSE REGULATORY DOMAIN-CONTAINING PROTEIN"/>
    <property type="match status" value="1"/>
</dbReference>
<reference evidence="4 5" key="1">
    <citation type="submission" date="2016-11" db="EMBL/GenBank/DDBJ databases">
        <authorList>
            <person name="Jaros S."/>
            <person name="Januszkiewicz K."/>
            <person name="Wedrychowicz H."/>
        </authorList>
    </citation>
    <scope>NUCLEOTIDE SEQUENCE [LARGE SCALE GENOMIC DNA]</scope>
    <source>
        <strain evidence="4 5">GAS86</strain>
    </source>
</reference>
<feature type="modified residue" description="4-aspartylphosphate" evidence="2">
    <location>
        <position position="60"/>
    </location>
</feature>
<dbReference type="SUPFAM" id="SSF52172">
    <property type="entry name" value="CheY-like"/>
    <property type="match status" value="1"/>
</dbReference>
<feature type="domain" description="Response regulatory" evidence="3">
    <location>
        <begin position="11"/>
        <end position="123"/>
    </location>
</feature>
<dbReference type="InterPro" id="IPR050595">
    <property type="entry name" value="Bact_response_regulator"/>
</dbReference>
<dbReference type="InterPro" id="IPR011006">
    <property type="entry name" value="CheY-like_superfamily"/>
</dbReference>
<name>A0A1N6F2J9_9BURK</name>